<evidence type="ECO:0000313" key="3">
    <source>
        <dbReference type="Proteomes" id="UP000225320"/>
    </source>
</evidence>
<dbReference type="GO" id="GO:0004519">
    <property type="term" value="F:endonuclease activity"/>
    <property type="evidence" value="ECO:0007669"/>
    <property type="project" value="UniProtKB-KW"/>
</dbReference>
<feature type="domain" description="HNH" evidence="1">
    <location>
        <begin position="254"/>
        <end position="293"/>
    </location>
</feature>
<accession>A0A2B5W316</accession>
<name>A0A2B5W316_9BACI</name>
<dbReference type="RefSeq" id="WP_098071746.1">
    <property type="nucleotide sequence ID" value="NZ_NUCI01000145.1"/>
</dbReference>
<dbReference type="InterPro" id="IPR003615">
    <property type="entry name" value="HNH_nuc"/>
</dbReference>
<dbReference type="AlphaFoldDB" id="A0A2B5W316"/>
<keyword evidence="2" id="KW-0255">Endonuclease</keyword>
<keyword evidence="2" id="KW-0540">Nuclease</keyword>
<sequence length="331" mass="37603">MTKHLHVVLKYKKEVEIAGVTFDTIPEHKVVFEKKNKLIWGQFSKGNKSGVGEDKRKRISNQVDAGIDSFAFFIENNEREERELFVGKINKLYDRKEISATSSLKDYIPTYYSGTVGTPAEEISVFVDVSTFLKIDSKLVDEITVESNGEKVLDISNSRSVFHVNITENLQDLINEMLANPEANFQYQVEQEGVGDDVTVDDQPKDVSSKITVGGRSSYKRDPKTSKNAIALANYQCEIDSSHEGFISKVTQKNYVEAHHLIPMGSQDDFKKSIDVEANIVSLCASCHKKLHHAEYKVIEPLIEKLYDHRIGRLNDCEIELKKDELLSYYK</sequence>
<comment type="caution">
    <text evidence="2">The sequence shown here is derived from an EMBL/GenBank/DDBJ whole genome shotgun (WGS) entry which is preliminary data.</text>
</comment>
<reference evidence="2 3" key="1">
    <citation type="submission" date="2017-09" db="EMBL/GenBank/DDBJ databases">
        <title>Large-scale bioinformatics analysis of Bacillus genomes uncovers conserved roles of natural products in bacterial physiology.</title>
        <authorList>
            <consortium name="Agbiome Team Llc"/>
            <person name="Bleich R.M."/>
            <person name="Grubbs K.J."/>
            <person name="Santa Maria K.C."/>
            <person name="Allen S.E."/>
            <person name="Farag S."/>
            <person name="Shank E.A."/>
            <person name="Bowers A."/>
        </authorList>
    </citation>
    <scope>NUCLEOTIDE SEQUENCE [LARGE SCALE GENOMIC DNA]</scope>
    <source>
        <strain evidence="2 3">AFS094862</strain>
    </source>
</reference>
<dbReference type="Pfam" id="PF01844">
    <property type="entry name" value="HNH"/>
    <property type="match status" value="1"/>
</dbReference>
<dbReference type="InterPro" id="IPR002711">
    <property type="entry name" value="HNH"/>
</dbReference>
<protein>
    <submittedName>
        <fullName evidence="2">Restriction endonuclease</fullName>
    </submittedName>
</protein>
<proteinExistence type="predicted"/>
<dbReference type="Proteomes" id="UP000225320">
    <property type="component" value="Unassembled WGS sequence"/>
</dbReference>
<evidence type="ECO:0000313" key="2">
    <source>
        <dbReference type="EMBL" id="PGG89688.1"/>
    </source>
</evidence>
<dbReference type="GO" id="GO:0003676">
    <property type="term" value="F:nucleic acid binding"/>
    <property type="evidence" value="ECO:0007669"/>
    <property type="project" value="InterPro"/>
</dbReference>
<keyword evidence="2" id="KW-0378">Hydrolase</keyword>
<dbReference type="EMBL" id="NVOI01000066">
    <property type="protein sequence ID" value="PGG89688.1"/>
    <property type="molecule type" value="Genomic_DNA"/>
</dbReference>
<dbReference type="CDD" id="cd00085">
    <property type="entry name" value="HNHc"/>
    <property type="match status" value="1"/>
</dbReference>
<gene>
    <name evidence="2" type="ORF">CON73_17625</name>
</gene>
<evidence type="ECO:0000259" key="1">
    <source>
        <dbReference type="Pfam" id="PF01844"/>
    </source>
</evidence>
<organism evidence="2 3">
    <name type="scientific">Bacillus toyonensis</name>
    <dbReference type="NCBI Taxonomy" id="155322"/>
    <lineage>
        <taxon>Bacteria</taxon>
        <taxon>Bacillati</taxon>
        <taxon>Bacillota</taxon>
        <taxon>Bacilli</taxon>
        <taxon>Bacillales</taxon>
        <taxon>Bacillaceae</taxon>
        <taxon>Bacillus</taxon>
        <taxon>Bacillus cereus group</taxon>
    </lineage>
</organism>
<dbReference type="GO" id="GO:0008270">
    <property type="term" value="F:zinc ion binding"/>
    <property type="evidence" value="ECO:0007669"/>
    <property type="project" value="InterPro"/>
</dbReference>